<evidence type="ECO:0000313" key="2">
    <source>
        <dbReference type="Proteomes" id="UP000195985"/>
    </source>
</evidence>
<reference evidence="2" key="1">
    <citation type="submission" date="2016-04" db="EMBL/GenBank/DDBJ databases">
        <authorList>
            <person name="Strepis N."/>
        </authorList>
    </citation>
    <scope>NUCLEOTIDE SEQUENCE [LARGE SCALE GENOMIC DNA]</scope>
</reference>
<gene>
    <name evidence="1" type="ORF">TPAS_728</name>
</gene>
<accession>A0A1W1IE64</accession>
<protein>
    <recommendedName>
        <fullName evidence="3">DUF4230 domain-containing protein</fullName>
    </recommendedName>
</protein>
<proteinExistence type="predicted"/>
<organism evidence="1 2">
    <name type="scientific">Trichococcus pasteurii</name>
    <dbReference type="NCBI Taxonomy" id="43064"/>
    <lineage>
        <taxon>Bacteria</taxon>
        <taxon>Bacillati</taxon>
        <taxon>Bacillota</taxon>
        <taxon>Bacilli</taxon>
        <taxon>Lactobacillales</taxon>
        <taxon>Carnobacteriaceae</taxon>
        <taxon>Trichococcus</taxon>
    </lineage>
</organism>
<dbReference type="InterPro" id="IPR025324">
    <property type="entry name" value="DUF4230"/>
</dbReference>
<dbReference type="RefSeq" id="WP_177208678.1">
    <property type="nucleotide sequence ID" value="NZ_FONM01000022.1"/>
</dbReference>
<evidence type="ECO:0000313" key="1">
    <source>
        <dbReference type="EMBL" id="SLM51053.1"/>
    </source>
</evidence>
<keyword evidence="2" id="KW-1185">Reference proteome</keyword>
<dbReference type="Pfam" id="PF14014">
    <property type="entry name" value="DUF4230"/>
    <property type="match status" value="1"/>
</dbReference>
<sequence length="203" mass="23097">MKNKLMKKFLWIVSVIIAAIVVPPLIDASPLFETARNKSSETALLREQLVDMSELTTLKYEYSNVIVSRTDKSFSFFDLPDFKYAEAIRLIEYSGYLKAGTDLAKMELDIDEASNKASVRLPESQILDNVVETEQMTVEDVKGTIFSDYPTQIIIDEINVHKKQLEEEKISQGFLEEADANAQSFMTSVLKSHGYDEVDVEFY</sequence>
<evidence type="ECO:0008006" key="3">
    <source>
        <dbReference type="Google" id="ProtNLM"/>
    </source>
</evidence>
<dbReference type="EMBL" id="FWEY01000002">
    <property type="protein sequence ID" value="SLM51053.1"/>
    <property type="molecule type" value="Genomic_DNA"/>
</dbReference>
<dbReference type="Proteomes" id="UP000195985">
    <property type="component" value="Unassembled WGS sequence"/>
</dbReference>
<name>A0A1W1IE64_9LACT</name>
<dbReference type="AlphaFoldDB" id="A0A1W1IE64"/>